<feature type="compositionally biased region" description="Low complexity" evidence="6">
    <location>
        <begin position="169"/>
        <end position="184"/>
    </location>
</feature>
<dbReference type="OrthoDB" id="270930at2759"/>
<comment type="subcellular location">
    <subcellularLocation>
        <location evidence="1">Membrane</location>
        <topology evidence="1">Multi-pass membrane protein</topology>
    </subcellularLocation>
</comment>
<evidence type="ECO:0000313" key="9">
    <source>
        <dbReference type="EMBL" id="KNE70821.1"/>
    </source>
</evidence>
<feature type="compositionally biased region" description="Pro residues" evidence="6">
    <location>
        <begin position="196"/>
        <end position="211"/>
    </location>
</feature>
<evidence type="ECO:0000256" key="3">
    <source>
        <dbReference type="ARBA" id="ARBA00022692"/>
    </source>
</evidence>
<dbReference type="InterPro" id="IPR045888">
    <property type="entry name" value="Erv"/>
</dbReference>
<dbReference type="PANTHER" id="PTHR10984:SF25">
    <property type="entry name" value="ENDOPLASMIC RETICULUM-GOLGI INTERMEDIATE COMPARTMENT PROTEIN 3"/>
    <property type="match status" value="1"/>
</dbReference>
<accession>A0A0L0T7Z7</accession>
<dbReference type="VEuPathDB" id="FungiDB:AMAG_20180"/>
<feature type="domain" description="Endoplasmic reticulum vesicle transporter N-terminal" evidence="8">
    <location>
        <begin position="1"/>
        <end position="29"/>
    </location>
</feature>
<dbReference type="PANTHER" id="PTHR10984">
    <property type="entry name" value="ENDOPLASMIC RETICULUM-GOLGI INTERMEDIATE COMPARTMENT PROTEIN"/>
    <property type="match status" value="1"/>
</dbReference>
<gene>
    <name evidence="9" type="ORF">AMAG_20180</name>
</gene>
<evidence type="ECO:0000259" key="8">
    <source>
        <dbReference type="Pfam" id="PF13850"/>
    </source>
</evidence>
<dbReference type="Proteomes" id="UP000054350">
    <property type="component" value="Unassembled WGS sequence"/>
</dbReference>
<dbReference type="STRING" id="578462.A0A0L0T7Z7"/>
<dbReference type="AlphaFoldDB" id="A0A0L0T7Z7"/>
<dbReference type="InterPro" id="IPR012936">
    <property type="entry name" value="Erv_C"/>
</dbReference>
<keyword evidence="3" id="KW-0812">Transmembrane</keyword>
<evidence type="ECO:0000256" key="5">
    <source>
        <dbReference type="ARBA" id="ARBA00023136"/>
    </source>
</evidence>
<dbReference type="GO" id="GO:0000139">
    <property type="term" value="C:Golgi membrane"/>
    <property type="evidence" value="ECO:0007669"/>
    <property type="project" value="TreeGrafter"/>
</dbReference>
<evidence type="ECO:0000256" key="2">
    <source>
        <dbReference type="ARBA" id="ARBA00005648"/>
    </source>
</evidence>
<evidence type="ECO:0008006" key="11">
    <source>
        <dbReference type="Google" id="ProtNLM"/>
    </source>
</evidence>
<keyword evidence="5" id="KW-0472">Membrane</keyword>
<sequence>MDIYLNITFPRVPCMLISMDVMDVSGEHHNGLTYDVFKTRLDPAGNQIGNTVKKTDVAMAGDGKSDTSKKEAECGSCYGAKPPASGCCNTCQEIEEAYGRQGWAFTKLDHMEQCVREGYAEKMKAREKEGCNIHGKLTVNKAAPYHANDEEEEDDDDDDYWNAYNEFDASPAPARSAATTTRRVSPPPAPRADSPPLLPAPISPPPAPAAPAPADSTPAKAMATSIGHSLHFLSFNDPPAPASAPNGDSPMYGVSRDAIKEHVVASATALWTLAARSGMAKEEFLAVVAAAVYSPQ</sequence>
<evidence type="ECO:0000256" key="4">
    <source>
        <dbReference type="ARBA" id="ARBA00022989"/>
    </source>
</evidence>
<dbReference type="EMBL" id="GG745368">
    <property type="protein sequence ID" value="KNE70821.1"/>
    <property type="molecule type" value="Genomic_DNA"/>
</dbReference>
<dbReference type="Pfam" id="PF07970">
    <property type="entry name" value="COPIIcoated_ERV"/>
    <property type="match status" value="1"/>
</dbReference>
<dbReference type="GO" id="GO:0006888">
    <property type="term" value="P:endoplasmic reticulum to Golgi vesicle-mediated transport"/>
    <property type="evidence" value="ECO:0007669"/>
    <property type="project" value="TreeGrafter"/>
</dbReference>
<evidence type="ECO:0000256" key="6">
    <source>
        <dbReference type="SAM" id="MobiDB-lite"/>
    </source>
</evidence>
<evidence type="ECO:0000259" key="7">
    <source>
        <dbReference type="Pfam" id="PF07970"/>
    </source>
</evidence>
<organism evidence="9 10">
    <name type="scientific">Allomyces macrogynus (strain ATCC 38327)</name>
    <name type="common">Allomyces javanicus var. macrogynus</name>
    <dbReference type="NCBI Taxonomy" id="578462"/>
    <lineage>
        <taxon>Eukaryota</taxon>
        <taxon>Fungi</taxon>
        <taxon>Fungi incertae sedis</taxon>
        <taxon>Blastocladiomycota</taxon>
        <taxon>Blastocladiomycetes</taxon>
        <taxon>Blastocladiales</taxon>
        <taxon>Blastocladiaceae</taxon>
        <taxon>Allomyces</taxon>
    </lineage>
</organism>
<evidence type="ECO:0000256" key="1">
    <source>
        <dbReference type="ARBA" id="ARBA00004141"/>
    </source>
</evidence>
<protein>
    <recommendedName>
        <fullName evidence="11">Endoplasmic reticulum vesicle transporter C-terminal domain-containing protein</fullName>
    </recommendedName>
</protein>
<comment type="similarity">
    <text evidence="2">Belongs to the ERGIC family.</text>
</comment>
<dbReference type="GO" id="GO:0005789">
    <property type="term" value="C:endoplasmic reticulum membrane"/>
    <property type="evidence" value="ECO:0007669"/>
    <property type="project" value="TreeGrafter"/>
</dbReference>
<feature type="domain" description="Endoplasmic reticulum vesicle transporter C-terminal" evidence="7">
    <location>
        <begin position="77"/>
        <end position="143"/>
    </location>
</feature>
<dbReference type="eggNOG" id="KOG2667">
    <property type="taxonomic scope" value="Eukaryota"/>
</dbReference>
<reference evidence="10" key="2">
    <citation type="submission" date="2009-11" db="EMBL/GenBank/DDBJ databases">
        <title>The Genome Sequence of Allomyces macrogynus strain ATCC 38327.</title>
        <authorList>
            <consortium name="The Broad Institute Genome Sequencing Platform"/>
            <person name="Russ C."/>
            <person name="Cuomo C."/>
            <person name="Shea T."/>
            <person name="Young S.K."/>
            <person name="Zeng Q."/>
            <person name="Koehrsen M."/>
            <person name="Haas B."/>
            <person name="Borodovsky M."/>
            <person name="Guigo R."/>
            <person name="Alvarado L."/>
            <person name="Berlin A."/>
            <person name="Borenstein D."/>
            <person name="Chen Z."/>
            <person name="Engels R."/>
            <person name="Freedman E."/>
            <person name="Gellesch M."/>
            <person name="Goldberg J."/>
            <person name="Griggs A."/>
            <person name="Gujja S."/>
            <person name="Heiman D."/>
            <person name="Hepburn T."/>
            <person name="Howarth C."/>
            <person name="Jen D."/>
            <person name="Larson L."/>
            <person name="Lewis B."/>
            <person name="Mehta T."/>
            <person name="Park D."/>
            <person name="Pearson M."/>
            <person name="Roberts A."/>
            <person name="Saif S."/>
            <person name="Shenoy N."/>
            <person name="Sisk P."/>
            <person name="Stolte C."/>
            <person name="Sykes S."/>
            <person name="Walk T."/>
            <person name="White J."/>
            <person name="Yandava C."/>
            <person name="Burger G."/>
            <person name="Gray M.W."/>
            <person name="Holland P.W.H."/>
            <person name="King N."/>
            <person name="Lang F.B.F."/>
            <person name="Roger A.J."/>
            <person name="Ruiz-Trillo I."/>
            <person name="Lander E."/>
            <person name="Nusbaum C."/>
        </authorList>
    </citation>
    <scope>NUCLEOTIDE SEQUENCE [LARGE SCALE GENOMIC DNA]</scope>
    <source>
        <strain evidence="10">ATCC 38327</strain>
    </source>
</reference>
<dbReference type="InterPro" id="IPR039542">
    <property type="entry name" value="Erv_N"/>
</dbReference>
<feature type="compositionally biased region" description="Acidic residues" evidence="6">
    <location>
        <begin position="149"/>
        <end position="160"/>
    </location>
</feature>
<keyword evidence="4" id="KW-1133">Transmembrane helix</keyword>
<name>A0A0L0T7Z7_ALLM3</name>
<feature type="region of interest" description="Disordered" evidence="6">
    <location>
        <begin position="142"/>
        <end position="220"/>
    </location>
</feature>
<dbReference type="GO" id="GO:0030134">
    <property type="term" value="C:COPII-coated ER to Golgi transport vesicle"/>
    <property type="evidence" value="ECO:0007669"/>
    <property type="project" value="TreeGrafter"/>
</dbReference>
<dbReference type="GO" id="GO:0006890">
    <property type="term" value="P:retrograde vesicle-mediated transport, Golgi to endoplasmic reticulum"/>
    <property type="evidence" value="ECO:0007669"/>
    <property type="project" value="TreeGrafter"/>
</dbReference>
<evidence type="ECO:0000313" key="10">
    <source>
        <dbReference type="Proteomes" id="UP000054350"/>
    </source>
</evidence>
<reference evidence="9 10" key="1">
    <citation type="submission" date="2009-11" db="EMBL/GenBank/DDBJ databases">
        <title>Annotation of Allomyces macrogynus ATCC 38327.</title>
        <authorList>
            <consortium name="The Broad Institute Genome Sequencing Platform"/>
            <person name="Russ C."/>
            <person name="Cuomo C."/>
            <person name="Burger G."/>
            <person name="Gray M.W."/>
            <person name="Holland P.W.H."/>
            <person name="King N."/>
            <person name="Lang F.B.F."/>
            <person name="Roger A.J."/>
            <person name="Ruiz-Trillo I."/>
            <person name="Young S.K."/>
            <person name="Zeng Q."/>
            <person name="Gargeya S."/>
            <person name="Fitzgerald M."/>
            <person name="Haas B."/>
            <person name="Abouelleil A."/>
            <person name="Alvarado L."/>
            <person name="Arachchi H.M."/>
            <person name="Berlin A."/>
            <person name="Chapman S.B."/>
            <person name="Gearin G."/>
            <person name="Goldberg J."/>
            <person name="Griggs A."/>
            <person name="Gujja S."/>
            <person name="Hansen M."/>
            <person name="Heiman D."/>
            <person name="Howarth C."/>
            <person name="Larimer J."/>
            <person name="Lui A."/>
            <person name="MacDonald P.J.P."/>
            <person name="McCowen C."/>
            <person name="Montmayeur A."/>
            <person name="Murphy C."/>
            <person name="Neiman D."/>
            <person name="Pearson M."/>
            <person name="Priest M."/>
            <person name="Roberts A."/>
            <person name="Saif S."/>
            <person name="Shea T."/>
            <person name="Sisk P."/>
            <person name="Stolte C."/>
            <person name="Sykes S."/>
            <person name="Wortman J."/>
            <person name="Nusbaum C."/>
            <person name="Birren B."/>
        </authorList>
    </citation>
    <scope>NUCLEOTIDE SEQUENCE [LARGE SCALE GENOMIC DNA]</scope>
    <source>
        <strain evidence="9 10">ATCC 38327</strain>
    </source>
</reference>
<keyword evidence="10" id="KW-1185">Reference proteome</keyword>
<proteinExistence type="inferred from homology"/>
<dbReference type="Pfam" id="PF13850">
    <property type="entry name" value="ERGIC_N"/>
    <property type="match status" value="1"/>
</dbReference>